<gene>
    <name evidence="1" type="ORF">LS72_001305</name>
</gene>
<dbReference type="Proteomes" id="UP000029920">
    <property type="component" value="Unassembled WGS sequence"/>
</dbReference>
<name>A0A4U8UID6_9HELI</name>
<sequence length="354" mass="40829">MNLKKAIRYLLATVVIGVEIDNRFCYITTKIYKRAKVIETQTKTFKTNPGELPMSAVRYINSIRFKKPFTYISSLSTSIIQGVMDTANEDDFIKYGVNVSDIESKRIDDWFVYCSKEGIAETRKQFLKVGVDFVISPFALLYSLIKNTVEDTCNLYILFQKSNITMMVAKGKNEILFGAYYILESKINLRDNTAKKHLSEDLDDIDESDVTNDINHELYSLGDLDLADESDSDEELIEFLKDESDDSIEENIEESIEESINDNHQESFDDFSRVSYAAKFIQSAVSEFYNNKIYKSDFITQIILFNPHKIDKEVLKHIANVTMLDLDVRACNISDILSNLGYESYKFFEEKEMI</sequence>
<protein>
    <submittedName>
        <fullName evidence="1">Uncharacterized protein</fullName>
    </submittedName>
</protein>
<evidence type="ECO:0000313" key="1">
    <source>
        <dbReference type="EMBL" id="TLE17049.1"/>
    </source>
</evidence>
<proteinExistence type="predicted"/>
<organism evidence="1 2">
    <name type="scientific">Helicobacter apodemus</name>
    <dbReference type="NCBI Taxonomy" id="135569"/>
    <lineage>
        <taxon>Bacteria</taxon>
        <taxon>Pseudomonadati</taxon>
        <taxon>Campylobacterota</taxon>
        <taxon>Epsilonproteobacteria</taxon>
        <taxon>Campylobacterales</taxon>
        <taxon>Helicobacteraceae</taxon>
        <taxon>Helicobacter</taxon>
    </lineage>
</organism>
<evidence type="ECO:0000313" key="2">
    <source>
        <dbReference type="Proteomes" id="UP000029920"/>
    </source>
</evidence>
<comment type="caution">
    <text evidence="1">The sequence shown here is derived from an EMBL/GenBank/DDBJ whole genome shotgun (WGS) entry which is preliminary data.</text>
</comment>
<dbReference type="RefSeq" id="WP_034554764.1">
    <property type="nucleotide sequence ID" value="NZ_JRPC02000002.1"/>
</dbReference>
<dbReference type="AlphaFoldDB" id="A0A4U8UID6"/>
<keyword evidence="2" id="KW-1185">Reference proteome</keyword>
<reference evidence="1 2" key="1">
    <citation type="journal article" date="2014" name="Genome Announc.">
        <title>Draft genome sequences of eight enterohepatic helicobacter species isolated from both laboratory and wild rodents.</title>
        <authorList>
            <person name="Sheh A."/>
            <person name="Shen Z."/>
            <person name="Fox J.G."/>
        </authorList>
    </citation>
    <scope>NUCLEOTIDE SEQUENCE [LARGE SCALE GENOMIC DNA]</scope>
    <source>
        <strain evidence="1 2">MIT-03-7007</strain>
    </source>
</reference>
<dbReference type="EMBL" id="JRPC02000002">
    <property type="protein sequence ID" value="TLE17049.1"/>
    <property type="molecule type" value="Genomic_DNA"/>
</dbReference>
<accession>A0A4U8UID6</accession>